<accession>A0A0L0VWP5</accession>
<keyword evidence="3" id="KW-1185">Reference proteome</keyword>
<comment type="caution">
    <text evidence="2">The sequence shown here is derived from an EMBL/GenBank/DDBJ whole genome shotgun (WGS) entry which is preliminary data.</text>
</comment>
<dbReference type="AlphaFoldDB" id="A0A0L0VWP5"/>
<name>A0A0L0VWP5_9BASI</name>
<feature type="region of interest" description="Disordered" evidence="1">
    <location>
        <begin position="74"/>
        <end position="102"/>
    </location>
</feature>
<feature type="compositionally biased region" description="Low complexity" evidence="1">
    <location>
        <begin position="77"/>
        <end position="101"/>
    </location>
</feature>
<protein>
    <submittedName>
        <fullName evidence="2">Uncharacterized protein</fullName>
    </submittedName>
</protein>
<evidence type="ECO:0000313" key="2">
    <source>
        <dbReference type="EMBL" id="KNF03739.1"/>
    </source>
</evidence>
<evidence type="ECO:0000313" key="3">
    <source>
        <dbReference type="Proteomes" id="UP000054564"/>
    </source>
</evidence>
<sequence length="206" mass="23299">MITNTPRAVTYFSFPAYESHFDNQKEDQEATSATPPVQQMVLLPTQLDTVTGADPVIQRDSCREAETELSLFLAGPSSSSTSQISVSSRSEPSSCASSIISPRRRPSLIRSIRTWWRLSQKDMDKRTRRHLEEQAMVVQFTSDLHQTQSKNPHITIDHDSFIASARTLPIMDVNTFTYRTNLQIRPTPIISSNGHKLQIKLQLDLI</sequence>
<evidence type="ECO:0000256" key="1">
    <source>
        <dbReference type="SAM" id="MobiDB-lite"/>
    </source>
</evidence>
<organism evidence="2 3">
    <name type="scientific">Puccinia striiformis f. sp. tritici PST-78</name>
    <dbReference type="NCBI Taxonomy" id="1165861"/>
    <lineage>
        <taxon>Eukaryota</taxon>
        <taxon>Fungi</taxon>
        <taxon>Dikarya</taxon>
        <taxon>Basidiomycota</taxon>
        <taxon>Pucciniomycotina</taxon>
        <taxon>Pucciniomycetes</taxon>
        <taxon>Pucciniales</taxon>
        <taxon>Pucciniaceae</taxon>
        <taxon>Puccinia</taxon>
    </lineage>
</organism>
<dbReference type="EMBL" id="AJIL01000016">
    <property type="protein sequence ID" value="KNF03739.1"/>
    <property type="molecule type" value="Genomic_DNA"/>
</dbReference>
<gene>
    <name evidence="2" type="ORF">PSTG_03261</name>
</gene>
<dbReference type="Proteomes" id="UP000054564">
    <property type="component" value="Unassembled WGS sequence"/>
</dbReference>
<reference evidence="3" key="1">
    <citation type="submission" date="2014-03" db="EMBL/GenBank/DDBJ databases">
        <title>The Genome Sequence of Puccinia striiformis f. sp. tritici PST-78.</title>
        <authorList>
            <consortium name="The Broad Institute Genome Sequencing Platform"/>
            <person name="Cuomo C."/>
            <person name="Hulbert S."/>
            <person name="Chen X."/>
            <person name="Walker B."/>
            <person name="Young S.K."/>
            <person name="Zeng Q."/>
            <person name="Gargeya S."/>
            <person name="Fitzgerald M."/>
            <person name="Haas B."/>
            <person name="Abouelleil A."/>
            <person name="Alvarado L."/>
            <person name="Arachchi H.M."/>
            <person name="Berlin A.M."/>
            <person name="Chapman S.B."/>
            <person name="Goldberg J."/>
            <person name="Griggs A."/>
            <person name="Gujja S."/>
            <person name="Hansen M."/>
            <person name="Howarth C."/>
            <person name="Imamovic A."/>
            <person name="Larimer J."/>
            <person name="McCowan C."/>
            <person name="Montmayeur A."/>
            <person name="Murphy C."/>
            <person name="Neiman D."/>
            <person name="Pearson M."/>
            <person name="Priest M."/>
            <person name="Roberts A."/>
            <person name="Saif S."/>
            <person name="Shea T."/>
            <person name="Sisk P."/>
            <person name="Sykes S."/>
            <person name="Wortman J."/>
            <person name="Nusbaum C."/>
            <person name="Birren B."/>
        </authorList>
    </citation>
    <scope>NUCLEOTIDE SEQUENCE [LARGE SCALE GENOMIC DNA]</scope>
    <source>
        <strain evidence="3">race PST-78</strain>
    </source>
</reference>
<proteinExistence type="predicted"/>